<dbReference type="AlphaFoldDB" id="A0AAF0Y2G5"/>
<feature type="region of interest" description="Disordered" evidence="1">
    <location>
        <begin position="148"/>
        <end position="191"/>
    </location>
</feature>
<proteinExistence type="predicted"/>
<dbReference type="RefSeq" id="XP_062624897.1">
    <property type="nucleotide sequence ID" value="XM_062768913.1"/>
</dbReference>
<feature type="compositionally biased region" description="Basic and acidic residues" evidence="1">
    <location>
        <begin position="87"/>
        <end position="98"/>
    </location>
</feature>
<gene>
    <name evidence="2" type="ORF">LOC62_02G002402</name>
</gene>
<evidence type="ECO:0000313" key="2">
    <source>
        <dbReference type="EMBL" id="WOO78865.1"/>
    </source>
</evidence>
<evidence type="ECO:0008006" key="4">
    <source>
        <dbReference type="Google" id="ProtNLM"/>
    </source>
</evidence>
<feature type="compositionally biased region" description="Low complexity" evidence="1">
    <location>
        <begin position="166"/>
        <end position="191"/>
    </location>
</feature>
<name>A0AAF0Y2G5_9TREE</name>
<organism evidence="2 3">
    <name type="scientific">Vanrija pseudolonga</name>
    <dbReference type="NCBI Taxonomy" id="143232"/>
    <lineage>
        <taxon>Eukaryota</taxon>
        <taxon>Fungi</taxon>
        <taxon>Dikarya</taxon>
        <taxon>Basidiomycota</taxon>
        <taxon>Agaricomycotina</taxon>
        <taxon>Tremellomycetes</taxon>
        <taxon>Trichosporonales</taxon>
        <taxon>Trichosporonaceae</taxon>
        <taxon>Vanrija</taxon>
    </lineage>
</organism>
<feature type="compositionally biased region" description="Pro residues" evidence="1">
    <location>
        <begin position="604"/>
        <end position="625"/>
    </location>
</feature>
<feature type="region of interest" description="Disordered" evidence="1">
    <location>
        <begin position="575"/>
        <end position="765"/>
    </location>
</feature>
<protein>
    <recommendedName>
        <fullName evidence="4">PH domain-containing protein</fullName>
    </recommendedName>
</protein>
<feature type="compositionally biased region" description="Low complexity" evidence="1">
    <location>
        <begin position="100"/>
        <end position="109"/>
    </location>
</feature>
<feature type="compositionally biased region" description="Pro residues" evidence="1">
    <location>
        <begin position="575"/>
        <end position="596"/>
    </location>
</feature>
<dbReference type="EMBL" id="CP086715">
    <property type="protein sequence ID" value="WOO78865.1"/>
    <property type="molecule type" value="Genomic_DNA"/>
</dbReference>
<sequence>MPASLRPSLRRSAADVQSLGLEDELSFGSDEDLMETIGEIDVPGVAAPGLTPVSSRGSTLPPPASSSGSSVHKLRTKATKPTRSFKSGKDSVRARKDSQTSLASSTHLLPPLPPVPSGSTLDLPSDMFGDRSGTKRGSLMGAFKVKGLRKWRDDQSSSKMSFVTDSQSQASSLSLSKMNSNTSSRPSISSSVAYTPVVNSPASMMAPHLNLSPFDAKHHHYDYDVKQPMPPSVRDIFPEKEKATVAPKQAPTPSPVVAAWAPTDISSAILPTFPASVGALEPITVLSVQGAKRPPTSILSARGDRSIRNASGVRWTPCTLVFTSFKVSVSGQPTDDDERTVAHVHVFSTLRQTQPATASPSLRRTRSITGTYDPTAPRVEVERRALCRMSTASIAEDYMDADGRASVLRIVFGDEDRTKAGDEWLLEMKDSRELTEWIRHVKKTAILINAEELGYGPAIRSAYENQSLTAEDLALKLSAHARSAAEARDKNGSRKTGVQPETKSGDTALNRAQSAEEITTNASLGAIQHRKSFSESTLLVTDSSNDEPDSLGSAAGLALSGLSLSGGFAFPAPPSDLPSFPAPPTDLPSFPMPPTTAPSMSAFPAPPSDLPVPVRRPAPAPPAVKPPSAAELFAKSVTSSSPPVLPCPVNGSDADDEEDVPVTRVARCPTPPLRRSPPAEASEPPKPAAVSVLQAKSKTQAPSIASTAGGSQASGTRSLRRLRGKPQVIDIMAEFSQIEADNTPLGEDEEPIRDDRERRIRFAEE</sequence>
<keyword evidence="3" id="KW-1185">Reference proteome</keyword>
<dbReference type="Proteomes" id="UP000827549">
    <property type="component" value="Chromosome 2"/>
</dbReference>
<feature type="compositionally biased region" description="Polar residues" evidence="1">
    <location>
        <begin position="694"/>
        <end position="717"/>
    </location>
</feature>
<feature type="region of interest" description="Disordered" evidence="1">
    <location>
        <begin position="484"/>
        <end position="511"/>
    </location>
</feature>
<dbReference type="GeneID" id="87805650"/>
<accession>A0AAF0Y2G5</accession>
<feature type="region of interest" description="Disordered" evidence="1">
    <location>
        <begin position="36"/>
        <end position="136"/>
    </location>
</feature>
<evidence type="ECO:0000313" key="3">
    <source>
        <dbReference type="Proteomes" id="UP000827549"/>
    </source>
</evidence>
<evidence type="ECO:0000256" key="1">
    <source>
        <dbReference type="SAM" id="MobiDB-lite"/>
    </source>
</evidence>
<feature type="compositionally biased region" description="Basic and acidic residues" evidence="1">
    <location>
        <begin position="753"/>
        <end position="765"/>
    </location>
</feature>
<feature type="compositionally biased region" description="Polar residues" evidence="1">
    <location>
        <begin position="494"/>
        <end position="511"/>
    </location>
</feature>
<reference evidence="2" key="1">
    <citation type="submission" date="2023-10" db="EMBL/GenBank/DDBJ databases">
        <authorList>
            <person name="Noh H."/>
        </authorList>
    </citation>
    <scope>NUCLEOTIDE SEQUENCE</scope>
    <source>
        <strain evidence="2">DUCC4014</strain>
    </source>
</reference>